<evidence type="ECO:0000313" key="4">
    <source>
        <dbReference type="Proteomes" id="UP001484199"/>
    </source>
</evidence>
<evidence type="ECO:0000313" key="3">
    <source>
        <dbReference type="EMBL" id="WYY26399.1"/>
    </source>
</evidence>
<evidence type="ECO:0000256" key="1">
    <source>
        <dbReference type="ARBA" id="ARBA00022801"/>
    </source>
</evidence>
<dbReference type="EMBL" id="CP146843">
    <property type="protein sequence ID" value="WYY26399.1"/>
    <property type="molecule type" value="Genomic_DNA"/>
</dbReference>
<dbReference type="PANTHER" id="PTHR37294:SF1">
    <property type="entry name" value="3'-5' EXORIBONUCLEASE YHAM"/>
    <property type="match status" value="1"/>
</dbReference>
<dbReference type="InterPro" id="IPR006674">
    <property type="entry name" value="HD_domain"/>
</dbReference>
<dbReference type="RefSeq" id="WP_341266803.1">
    <property type="nucleotide sequence ID" value="NZ_CP146843.1"/>
</dbReference>
<evidence type="ECO:0000259" key="2">
    <source>
        <dbReference type="Pfam" id="PF01966"/>
    </source>
</evidence>
<dbReference type="Gene3D" id="1.10.3210.10">
    <property type="entry name" value="Hypothetical protein af1432"/>
    <property type="match status" value="1"/>
</dbReference>
<gene>
    <name evidence="3" type="ORF">AshY1_02680</name>
</gene>
<organism evidence="3 4">
    <name type="scientific">Ash yellows phytoplasma</name>
    <dbReference type="NCBI Taxonomy" id="35780"/>
    <lineage>
        <taxon>Bacteria</taxon>
        <taxon>Bacillati</taxon>
        <taxon>Mycoplasmatota</taxon>
        <taxon>Mollicutes</taxon>
        <taxon>Acholeplasmatales</taxon>
        <taxon>Acholeplasmataceae</taxon>
        <taxon>Candidatus Phytoplasma</taxon>
        <taxon>16SrVII (Ash yellows group)</taxon>
    </lineage>
</organism>
<feature type="domain" description="HD" evidence="2">
    <location>
        <begin position="162"/>
        <end position="278"/>
    </location>
</feature>
<dbReference type="SUPFAM" id="SSF109604">
    <property type="entry name" value="HD-domain/PDEase-like"/>
    <property type="match status" value="1"/>
</dbReference>
<dbReference type="PANTHER" id="PTHR37294">
    <property type="entry name" value="3'-5' EXORIBONUCLEASE YHAM"/>
    <property type="match status" value="1"/>
</dbReference>
<protein>
    <submittedName>
        <fullName evidence="3">3'-&gt;5' exoribonuclease Bsu YhaM</fullName>
    </submittedName>
</protein>
<accession>A0ABZ2U7Y3</accession>
<keyword evidence="1" id="KW-0378">Hydrolase</keyword>
<reference evidence="3" key="1">
    <citation type="submission" date="2024-03" db="EMBL/GenBank/DDBJ databases">
        <title>The Complete Genome of 'Candidatus Phytoplasma fraxini' AshY1 from the Ash Yellows Group.</title>
        <authorList>
            <person name="Boehm J.W."/>
            <person name="Huettel B."/>
            <person name="Schneider B."/>
            <person name="Kube M."/>
        </authorList>
    </citation>
    <scope>NUCLEOTIDE SEQUENCE [LARGE SCALE GENOMIC DNA]</scope>
    <source>
        <strain evidence="3">AshY1</strain>
    </source>
</reference>
<dbReference type="InterPro" id="IPR050798">
    <property type="entry name" value="YhaM_exoribonuc/phosphodiest"/>
</dbReference>
<dbReference type="Proteomes" id="UP001484199">
    <property type="component" value="Chromosome"/>
</dbReference>
<dbReference type="Pfam" id="PF01966">
    <property type="entry name" value="HD"/>
    <property type="match status" value="1"/>
</dbReference>
<keyword evidence="4" id="KW-1185">Reference proteome</keyword>
<name>A0ABZ2U7Y3_ASHYP</name>
<sequence length="312" mass="36384">MNQNLFLQNKKINDKITFIGKIISLNKGEHFCNIDFLLMENFNVNIKIDSVFDIPQKDKLYVFETAYQQNKNNKNVLICLKYSLIENNLNLEQIYHCYNHFFTCTNIPFHVIDQQITNFLSNIKNPIFKKITQNIYSKYKINFLISPAACKMHHAYYGGLSHHTLSILKISNHYLELYPFLNKDLLQCGIILHDMAKIQEFTFETKSYTKQGVLLGHLILGVNNIHEEALLLGFQDKEEILLLKHLIIAHHGLLQYGAFKEPQIGEALLLWYLDDLDAKLNTLKEEIEKTEKGKFTENLPVIKGKSFYKPDL</sequence>
<proteinExistence type="predicted"/>